<dbReference type="AlphaFoldDB" id="A0A225UZQ4"/>
<feature type="non-terminal residue" evidence="2">
    <location>
        <position position="1"/>
    </location>
</feature>
<sequence>LLKGITRLDTPPRHKVPVSIRLLETCFLSLRLDDPFAQALCGGVVCVAFFFLLRRSEIVSIRGNSPRLEPMT</sequence>
<accession>A0A225UZQ4</accession>
<organism evidence="2 3">
    <name type="scientific">Phytophthora megakarya</name>
    <dbReference type="NCBI Taxonomy" id="4795"/>
    <lineage>
        <taxon>Eukaryota</taxon>
        <taxon>Sar</taxon>
        <taxon>Stramenopiles</taxon>
        <taxon>Oomycota</taxon>
        <taxon>Peronosporomycetes</taxon>
        <taxon>Peronosporales</taxon>
        <taxon>Peronosporaceae</taxon>
        <taxon>Phytophthora</taxon>
    </lineage>
</organism>
<keyword evidence="3" id="KW-1185">Reference proteome</keyword>
<comment type="caution">
    <text evidence="2">The sequence shown here is derived from an EMBL/GenBank/DDBJ whole genome shotgun (WGS) entry which is preliminary data.</text>
</comment>
<keyword evidence="1" id="KW-0812">Transmembrane</keyword>
<keyword evidence="1" id="KW-0472">Membrane</keyword>
<reference evidence="3" key="1">
    <citation type="submission" date="2017-03" db="EMBL/GenBank/DDBJ databases">
        <title>Phytopthora megakarya and P. palmivora, two closely related causual agents of cacao black pod achieved similar genome size and gene model numbers by different mechanisms.</title>
        <authorList>
            <person name="Ali S."/>
            <person name="Shao J."/>
            <person name="Larry D.J."/>
            <person name="Kronmiller B."/>
            <person name="Shen D."/>
            <person name="Strem M.D."/>
            <person name="Melnick R.L."/>
            <person name="Guiltinan M.J."/>
            <person name="Tyler B.M."/>
            <person name="Meinhardt L.W."/>
            <person name="Bailey B.A."/>
        </authorList>
    </citation>
    <scope>NUCLEOTIDE SEQUENCE [LARGE SCALE GENOMIC DNA]</scope>
    <source>
        <strain evidence="3">zdho120</strain>
    </source>
</reference>
<evidence type="ECO:0000313" key="2">
    <source>
        <dbReference type="EMBL" id="OWY97619.1"/>
    </source>
</evidence>
<evidence type="ECO:0000256" key="1">
    <source>
        <dbReference type="SAM" id="Phobius"/>
    </source>
</evidence>
<protein>
    <submittedName>
        <fullName evidence="2">Uncharacterized protein</fullName>
    </submittedName>
</protein>
<evidence type="ECO:0000313" key="3">
    <source>
        <dbReference type="Proteomes" id="UP000198211"/>
    </source>
</evidence>
<name>A0A225UZQ4_9STRA</name>
<feature type="transmembrane region" description="Helical" evidence="1">
    <location>
        <begin position="36"/>
        <end position="53"/>
    </location>
</feature>
<gene>
    <name evidence="2" type="ORF">PHMEG_00031805</name>
</gene>
<dbReference type="OrthoDB" id="142225at2759"/>
<dbReference type="EMBL" id="NBNE01010246">
    <property type="protein sequence ID" value="OWY97619.1"/>
    <property type="molecule type" value="Genomic_DNA"/>
</dbReference>
<keyword evidence="1" id="KW-1133">Transmembrane helix</keyword>
<dbReference type="Proteomes" id="UP000198211">
    <property type="component" value="Unassembled WGS sequence"/>
</dbReference>
<proteinExistence type="predicted"/>